<dbReference type="InterPro" id="IPR017451">
    <property type="entry name" value="F-box-assoc_interact_dom"/>
</dbReference>
<dbReference type="PANTHER" id="PTHR31111">
    <property type="entry name" value="BNAA05G37150D PROTEIN-RELATED"/>
    <property type="match status" value="1"/>
</dbReference>
<dbReference type="NCBIfam" id="TIGR01640">
    <property type="entry name" value="F_box_assoc_1"/>
    <property type="match status" value="1"/>
</dbReference>
<gene>
    <name evidence="2" type="ORF">CJ030_MR6G010765</name>
</gene>
<name>A0A6A1VCA3_9ROSI</name>
<reference evidence="2 3" key="1">
    <citation type="journal article" date="2019" name="Plant Biotechnol. J.">
        <title>The red bayberry genome and genetic basis of sex determination.</title>
        <authorList>
            <person name="Jia H.M."/>
            <person name="Jia H.J."/>
            <person name="Cai Q.L."/>
            <person name="Wang Y."/>
            <person name="Zhao H.B."/>
            <person name="Yang W.F."/>
            <person name="Wang G.Y."/>
            <person name="Li Y.H."/>
            <person name="Zhan D.L."/>
            <person name="Shen Y.T."/>
            <person name="Niu Q.F."/>
            <person name="Chang L."/>
            <person name="Qiu J."/>
            <person name="Zhao L."/>
            <person name="Xie H.B."/>
            <person name="Fu W.Y."/>
            <person name="Jin J."/>
            <person name="Li X.W."/>
            <person name="Jiao Y."/>
            <person name="Zhou C.C."/>
            <person name="Tu T."/>
            <person name="Chai C.Y."/>
            <person name="Gao J.L."/>
            <person name="Fan L.J."/>
            <person name="van de Weg E."/>
            <person name="Wang J.Y."/>
            <person name="Gao Z.S."/>
        </authorList>
    </citation>
    <scope>NUCLEOTIDE SEQUENCE [LARGE SCALE GENOMIC DNA]</scope>
    <source>
        <tissue evidence="2">Leaves</tissue>
    </source>
</reference>
<dbReference type="InterPro" id="IPR013187">
    <property type="entry name" value="F-box-assoc_dom_typ3"/>
</dbReference>
<keyword evidence="3" id="KW-1185">Reference proteome</keyword>
<dbReference type="PANTHER" id="PTHR31111:SF136">
    <property type="entry name" value="F-BOX ASSOCIATED DOMAIN-CONTAINING PROTEIN"/>
    <property type="match status" value="1"/>
</dbReference>
<evidence type="ECO:0000313" key="3">
    <source>
        <dbReference type="Proteomes" id="UP000516437"/>
    </source>
</evidence>
<protein>
    <recommendedName>
        <fullName evidence="1">F-box associated beta-propeller type 3 domain-containing protein</fullName>
    </recommendedName>
</protein>
<evidence type="ECO:0000259" key="1">
    <source>
        <dbReference type="Pfam" id="PF08268"/>
    </source>
</evidence>
<dbReference type="AlphaFoldDB" id="A0A6A1VCA3"/>
<organism evidence="2 3">
    <name type="scientific">Morella rubra</name>
    <name type="common">Chinese bayberry</name>
    <dbReference type="NCBI Taxonomy" id="262757"/>
    <lineage>
        <taxon>Eukaryota</taxon>
        <taxon>Viridiplantae</taxon>
        <taxon>Streptophyta</taxon>
        <taxon>Embryophyta</taxon>
        <taxon>Tracheophyta</taxon>
        <taxon>Spermatophyta</taxon>
        <taxon>Magnoliopsida</taxon>
        <taxon>eudicotyledons</taxon>
        <taxon>Gunneridae</taxon>
        <taxon>Pentapetalae</taxon>
        <taxon>rosids</taxon>
        <taxon>fabids</taxon>
        <taxon>Fagales</taxon>
        <taxon>Myricaceae</taxon>
        <taxon>Morella</taxon>
    </lineage>
</organism>
<feature type="domain" description="F-box associated beta-propeller type 3" evidence="1">
    <location>
        <begin position="184"/>
        <end position="436"/>
    </location>
</feature>
<dbReference type="Proteomes" id="UP000516437">
    <property type="component" value="Chromosome 6"/>
</dbReference>
<dbReference type="OrthoDB" id="610337at2759"/>
<sequence length="501" mass="56257">MSIDSKCQGSRIQVDIGLRSSTCPGFSSSVVLLVFWPSFRDLLITSLVSPILNPSLPWPLSQKEVILHGKKKQKKKNECPFWQGHQEEEEEGISTGGNCPLLYLAASPSYSQRHSLKTPPQNHIHCRCVSKTWLNVLLDPDFAKLHQTRAPSSIIVQPQSDGLKQYLYAVDLEGSGNNNTSNVSHHSARVRFATETHLSIDGKQKLQLVDSCNGLILLCEPSSRGLSAKRLSVCNPITGDYVIVKARRTNVPRTVTPWLGFCPRTQEYKVVMFVNLWVGLDEDIPTDVYTLGMEGGWRSVTVRYNVRGRVGDTTFLNGSLHWVVWEVVIPEFICSFDIGSEECVPVPPPLHFQPSEKNLLQRTSLGVLRGCLAMAEFPFDGPRCVSIWVMNDYGVQASWTKECSIKVEFEPPNSVGYPVPYCYILGSLSNGDILMLHEDGTLVSFNQATQSCRLHRIDKIHYFQAFAYTPSFSSLKDIASREGMLNARLRYMHKLFIFGRL</sequence>
<accession>A0A6A1VCA3</accession>
<proteinExistence type="predicted"/>
<dbReference type="Pfam" id="PF08268">
    <property type="entry name" value="FBA_3"/>
    <property type="match status" value="1"/>
</dbReference>
<evidence type="ECO:0000313" key="2">
    <source>
        <dbReference type="EMBL" id="KAB1210469.1"/>
    </source>
</evidence>
<comment type="caution">
    <text evidence="2">The sequence shown here is derived from an EMBL/GenBank/DDBJ whole genome shotgun (WGS) entry which is preliminary data.</text>
</comment>
<dbReference type="EMBL" id="RXIC02000024">
    <property type="protein sequence ID" value="KAB1210469.1"/>
    <property type="molecule type" value="Genomic_DNA"/>
</dbReference>